<name>A0AAN6Z3X3_9PEZI</name>
<dbReference type="GO" id="GO:0005739">
    <property type="term" value="C:mitochondrion"/>
    <property type="evidence" value="ECO:0007669"/>
    <property type="project" value="TreeGrafter"/>
</dbReference>
<dbReference type="InterPro" id="IPR024072">
    <property type="entry name" value="DHFR-like_dom_sf"/>
</dbReference>
<dbReference type="Proteomes" id="UP001302602">
    <property type="component" value="Unassembled WGS sequence"/>
</dbReference>
<feature type="domain" description="DHFR" evidence="7">
    <location>
        <begin position="4"/>
        <end position="218"/>
    </location>
</feature>
<reference evidence="8" key="1">
    <citation type="journal article" date="2023" name="Mol. Phylogenet. Evol.">
        <title>Genome-scale phylogeny and comparative genomics of the fungal order Sordariales.</title>
        <authorList>
            <person name="Hensen N."/>
            <person name="Bonometti L."/>
            <person name="Westerberg I."/>
            <person name="Brannstrom I.O."/>
            <person name="Guillou S."/>
            <person name="Cros-Aarteil S."/>
            <person name="Calhoun S."/>
            <person name="Haridas S."/>
            <person name="Kuo A."/>
            <person name="Mondo S."/>
            <person name="Pangilinan J."/>
            <person name="Riley R."/>
            <person name="LaButti K."/>
            <person name="Andreopoulos B."/>
            <person name="Lipzen A."/>
            <person name="Chen C."/>
            <person name="Yan M."/>
            <person name="Daum C."/>
            <person name="Ng V."/>
            <person name="Clum A."/>
            <person name="Steindorff A."/>
            <person name="Ohm R.A."/>
            <person name="Martin F."/>
            <person name="Silar P."/>
            <person name="Natvig D.O."/>
            <person name="Lalanne C."/>
            <person name="Gautier V."/>
            <person name="Ament-Velasquez S.L."/>
            <person name="Kruys A."/>
            <person name="Hutchinson M.I."/>
            <person name="Powell A.J."/>
            <person name="Barry K."/>
            <person name="Miller A.N."/>
            <person name="Grigoriev I.V."/>
            <person name="Debuchy R."/>
            <person name="Gladieux P."/>
            <person name="Hiltunen Thoren M."/>
            <person name="Johannesson H."/>
        </authorList>
    </citation>
    <scope>NUCLEOTIDE SEQUENCE</scope>
    <source>
        <strain evidence="8">CBS 731.68</strain>
    </source>
</reference>
<evidence type="ECO:0000256" key="6">
    <source>
        <dbReference type="ARBA" id="ARBA00023002"/>
    </source>
</evidence>
<sequence>ALPELTLIVAATQQMGIGRNGGLPWTGLKREMAYFARKPPAVQNAVIMGRKTWESIPLRFRPLPGRLNVVVSRSAASQHTATPKDGEEEIGGCSGGRMVMVRSLEEALQYLGSLGGEYGLGQKGGRLLGRVFVIGGGEIYRAALRMKEARRVLLTRVRSEFECDTFFPLRLEDGAEEMLDRRWRRSGQEEMDRWVGEEVPRGVQSENGTEYEFEMWERVD</sequence>
<reference evidence="8" key="2">
    <citation type="submission" date="2023-05" db="EMBL/GenBank/DDBJ databases">
        <authorList>
            <consortium name="Lawrence Berkeley National Laboratory"/>
            <person name="Steindorff A."/>
            <person name="Hensen N."/>
            <person name="Bonometti L."/>
            <person name="Westerberg I."/>
            <person name="Brannstrom I.O."/>
            <person name="Guillou S."/>
            <person name="Cros-Aarteil S."/>
            <person name="Calhoun S."/>
            <person name="Haridas S."/>
            <person name="Kuo A."/>
            <person name="Mondo S."/>
            <person name="Pangilinan J."/>
            <person name="Riley R."/>
            <person name="Labutti K."/>
            <person name="Andreopoulos B."/>
            <person name="Lipzen A."/>
            <person name="Chen C."/>
            <person name="Yanf M."/>
            <person name="Daum C."/>
            <person name="Ng V."/>
            <person name="Clum A."/>
            <person name="Ohm R."/>
            <person name="Martin F."/>
            <person name="Silar P."/>
            <person name="Natvig D."/>
            <person name="Lalanne C."/>
            <person name="Gautier V."/>
            <person name="Ament-Velasquez S.L."/>
            <person name="Kruys A."/>
            <person name="Hutchinson M.I."/>
            <person name="Powell A.J."/>
            <person name="Barry K."/>
            <person name="Miller A.N."/>
            <person name="Grigoriev I.V."/>
            <person name="Debuchy R."/>
            <person name="Gladieux P."/>
            <person name="Thoren M.H."/>
            <person name="Johannesson H."/>
        </authorList>
    </citation>
    <scope>NUCLEOTIDE SEQUENCE</scope>
    <source>
        <strain evidence="8">CBS 731.68</strain>
    </source>
</reference>
<dbReference type="Pfam" id="PF00186">
    <property type="entry name" value="DHFR_1"/>
    <property type="match status" value="1"/>
</dbReference>
<proteinExistence type="predicted"/>
<dbReference type="GO" id="GO:0006730">
    <property type="term" value="P:one-carbon metabolic process"/>
    <property type="evidence" value="ECO:0007669"/>
    <property type="project" value="UniProtKB-KW"/>
</dbReference>
<dbReference type="PANTHER" id="PTHR48069">
    <property type="entry name" value="DIHYDROFOLATE REDUCTASE"/>
    <property type="match status" value="1"/>
</dbReference>
<evidence type="ECO:0000256" key="1">
    <source>
        <dbReference type="ARBA" id="ARBA00004903"/>
    </source>
</evidence>
<evidence type="ECO:0000313" key="8">
    <source>
        <dbReference type="EMBL" id="KAK4123938.1"/>
    </source>
</evidence>
<comment type="pathway">
    <text evidence="1">Cofactor biosynthesis; tetrahydrofolate biosynthesis; 5,6,7,8-tetrahydrofolate from 7,8-dihydrofolate: step 1/1.</text>
</comment>
<dbReference type="AlphaFoldDB" id="A0AAN6Z3X3"/>
<dbReference type="PRINTS" id="PR00070">
    <property type="entry name" value="DHFR"/>
</dbReference>
<dbReference type="PANTHER" id="PTHR48069:SF3">
    <property type="entry name" value="DIHYDROFOLATE REDUCTASE"/>
    <property type="match status" value="1"/>
</dbReference>
<evidence type="ECO:0000256" key="4">
    <source>
        <dbReference type="ARBA" id="ARBA00022563"/>
    </source>
</evidence>
<dbReference type="EMBL" id="MU853228">
    <property type="protein sequence ID" value="KAK4123938.1"/>
    <property type="molecule type" value="Genomic_DNA"/>
</dbReference>
<gene>
    <name evidence="8" type="ORF">N657DRAFT_548457</name>
</gene>
<evidence type="ECO:0000256" key="5">
    <source>
        <dbReference type="ARBA" id="ARBA00022857"/>
    </source>
</evidence>
<dbReference type="GeneID" id="87824644"/>
<accession>A0AAN6Z3X3</accession>
<evidence type="ECO:0000256" key="2">
    <source>
        <dbReference type="ARBA" id="ARBA00012856"/>
    </source>
</evidence>
<dbReference type="InterPro" id="IPR001796">
    <property type="entry name" value="DHFR_dom"/>
</dbReference>
<dbReference type="Gene3D" id="3.40.430.10">
    <property type="entry name" value="Dihydrofolate Reductase, subunit A"/>
    <property type="match status" value="1"/>
</dbReference>
<dbReference type="GO" id="GO:0004146">
    <property type="term" value="F:dihydrofolate reductase activity"/>
    <property type="evidence" value="ECO:0007669"/>
    <property type="project" value="UniProtKB-EC"/>
</dbReference>
<dbReference type="RefSeq" id="XP_062647709.1">
    <property type="nucleotide sequence ID" value="XM_062787874.1"/>
</dbReference>
<dbReference type="PROSITE" id="PS51330">
    <property type="entry name" value="DHFR_2"/>
    <property type="match status" value="1"/>
</dbReference>
<dbReference type="GO" id="GO:0046654">
    <property type="term" value="P:tetrahydrofolate biosynthetic process"/>
    <property type="evidence" value="ECO:0007669"/>
    <property type="project" value="InterPro"/>
</dbReference>
<organism evidence="8 9">
    <name type="scientific">Parathielavia appendiculata</name>
    <dbReference type="NCBI Taxonomy" id="2587402"/>
    <lineage>
        <taxon>Eukaryota</taxon>
        <taxon>Fungi</taxon>
        <taxon>Dikarya</taxon>
        <taxon>Ascomycota</taxon>
        <taxon>Pezizomycotina</taxon>
        <taxon>Sordariomycetes</taxon>
        <taxon>Sordariomycetidae</taxon>
        <taxon>Sordariales</taxon>
        <taxon>Chaetomiaceae</taxon>
        <taxon>Parathielavia</taxon>
    </lineage>
</organism>
<protein>
    <recommendedName>
        <fullName evidence="3">Dihydrofolate reductase</fullName>
        <ecNumber evidence="2">1.5.1.3</ecNumber>
    </recommendedName>
</protein>
<keyword evidence="9" id="KW-1185">Reference proteome</keyword>
<evidence type="ECO:0000259" key="7">
    <source>
        <dbReference type="PROSITE" id="PS51330"/>
    </source>
</evidence>
<dbReference type="GO" id="GO:0046452">
    <property type="term" value="P:dihydrofolate metabolic process"/>
    <property type="evidence" value="ECO:0007669"/>
    <property type="project" value="TreeGrafter"/>
</dbReference>
<dbReference type="GO" id="GO:0046655">
    <property type="term" value="P:folic acid metabolic process"/>
    <property type="evidence" value="ECO:0007669"/>
    <property type="project" value="TreeGrafter"/>
</dbReference>
<keyword evidence="4" id="KW-0554">One-carbon metabolism</keyword>
<evidence type="ECO:0000313" key="9">
    <source>
        <dbReference type="Proteomes" id="UP001302602"/>
    </source>
</evidence>
<dbReference type="SUPFAM" id="SSF53597">
    <property type="entry name" value="Dihydrofolate reductase-like"/>
    <property type="match status" value="1"/>
</dbReference>
<keyword evidence="6" id="KW-0560">Oxidoreductase</keyword>
<keyword evidence="5" id="KW-0521">NADP</keyword>
<feature type="non-terminal residue" evidence="8">
    <location>
        <position position="1"/>
    </location>
</feature>
<dbReference type="InterPro" id="IPR012259">
    <property type="entry name" value="DHFR"/>
</dbReference>
<evidence type="ECO:0000256" key="3">
    <source>
        <dbReference type="ARBA" id="ARBA00018886"/>
    </source>
</evidence>
<dbReference type="EC" id="1.5.1.3" evidence="2"/>
<feature type="non-terminal residue" evidence="8">
    <location>
        <position position="220"/>
    </location>
</feature>
<dbReference type="GO" id="GO:0050661">
    <property type="term" value="F:NADP binding"/>
    <property type="evidence" value="ECO:0007669"/>
    <property type="project" value="InterPro"/>
</dbReference>
<dbReference type="CDD" id="cd00209">
    <property type="entry name" value="DHFR"/>
    <property type="match status" value="1"/>
</dbReference>
<comment type="caution">
    <text evidence="8">The sequence shown here is derived from an EMBL/GenBank/DDBJ whole genome shotgun (WGS) entry which is preliminary data.</text>
</comment>